<protein>
    <submittedName>
        <fullName evidence="3">RNA-binding domain-containing protein</fullName>
    </submittedName>
</protein>
<organism evidence="3 4">
    <name type="scientific">Methylomarinum roseum</name>
    <dbReference type="NCBI Taxonomy" id="3067653"/>
    <lineage>
        <taxon>Bacteria</taxon>
        <taxon>Pseudomonadati</taxon>
        <taxon>Pseudomonadota</taxon>
        <taxon>Gammaproteobacteria</taxon>
        <taxon>Methylococcales</taxon>
        <taxon>Methylococcaceae</taxon>
        <taxon>Methylomarinum</taxon>
    </lineage>
</organism>
<evidence type="ECO:0000313" key="4">
    <source>
        <dbReference type="Proteomes" id="UP001225378"/>
    </source>
</evidence>
<evidence type="ECO:0000256" key="1">
    <source>
        <dbReference type="SAM" id="Phobius"/>
    </source>
</evidence>
<dbReference type="RefSeq" id="WP_305906486.1">
    <property type="nucleotide sequence ID" value="NZ_CP157743.1"/>
</dbReference>
<evidence type="ECO:0000259" key="2">
    <source>
        <dbReference type="Pfam" id="PF04326"/>
    </source>
</evidence>
<keyword evidence="1" id="KW-0472">Membrane</keyword>
<dbReference type="InterPro" id="IPR038461">
    <property type="entry name" value="Schlafen_AlbA_2_dom_sf"/>
</dbReference>
<dbReference type="Proteomes" id="UP001225378">
    <property type="component" value="Chromosome"/>
</dbReference>
<dbReference type="InterPro" id="IPR007421">
    <property type="entry name" value="Schlafen_AlbA_2_dom"/>
</dbReference>
<dbReference type="AlphaFoldDB" id="A0AAU7NUS3"/>
<keyword evidence="4" id="KW-1185">Reference proteome</keyword>
<feature type="transmembrane region" description="Helical" evidence="1">
    <location>
        <begin position="18"/>
        <end position="37"/>
    </location>
</feature>
<name>A0AAU7NUS3_9GAMM</name>
<dbReference type="Gene3D" id="3.30.950.30">
    <property type="entry name" value="Schlafen, AAA domain"/>
    <property type="match status" value="1"/>
</dbReference>
<proteinExistence type="predicted"/>
<evidence type="ECO:0000313" key="3">
    <source>
        <dbReference type="EMBL" id="XBS20737.1"/>
    </source>
</evidence>
<keyword evidence="1" id="KW-1133">Transmembrane helix</keyword>
<dbReference type="EMBL" id="CP157743">
    <property type="protein sequence ID" value="XBS20737.1"/>
    <property type="molecule type" value="Genomic_DNA"/>
</dbReference>
<sequence length="282" mass="31693">MKRFFLLILSIWKQQLKLYVYAALIGAVIGMLVLAPSNDFIEMQTLSEGKISALGYILTQSKALFQGDISIQRDYLLFYAEIGALLGLMSFAIYGFIHRRLHRIELLKHELDKDLLSIIEQGEGPWLEFKSSLRWDIEQSRVNRTLESVVLKTLAGFMNSARGGTLLIGVSDDGAILGLQQDFQSLKKPNQDGFEQALMTAVSSNLGADLCRHLHILFHVRDGKQVCRVIVSPAHRPVFLSQGKTPKFFLRTGGSTRDLNVQEALDFVQSRWKQKAIPIDSG</sequence>
<dbReference type="KEGG" id="mech:Q9L42_000985"/>
<dbReference type="Pfam" id="PF04326">
    <property type="entry name" value="SLFN_AlbA_2"/>
    <property type="match status" value="1"/>
</dbReference>
<accession>A0AAU7NUS3</accession>
<dbReference type="PANTHER" id="PTHR30595">
    <property type="entry name" value="GLPR-RELATED TRANSCRIPTIONAL REPRESSOR"/>
    <property type="match status" value="1"/>
</dbReference>
<keyword evidence="1" id="KW-0812">Transmembrane</keyword>
<dbReference type="PANTHER" id="PTHR30595:SF6">
    <property type="entry name" value="SCHLAFEN ALBA-2 DOMAIN-CONTAINING PROTEIN"/>
    <property type="match status" value="1"/>
</dbReference>
<feature type="transmembrane region" description="Helical" evidence="1">
    <location>
        <begin position="76"/>
        <end position="97"/>
    </location>
</feature>
<feature type="domain" description="Schlafen AlbA-2" evidence="2">
    <location>
        <begin position="123"/>
        <end position="259"/>
    </location>
</feature>
<reference evidence="3 4" key="1">
    <citation type="journal article" date="2024" name="Microbiology">
        <title>Methylomarinum rosea sp. nov., a novel halophilic methanotrophic bacterium from the hypersaline Lake Elton.</title>
        <authorList>
            <person name="Suleimanov R.Z."/>
            <person name="Oshkin I.Y."/>
            <person name="Danilova O.V."/>
            <person name="Suzina N.E."/>
            <person name="Dedysh S.N."/>
        </authorList>
    </citation>
    <scope>NUCLEOTIDE SEQUENCE [LARGE SCALE GENOMIC DNA]</scope>
    <source>
        <strain evidence="3 4">Ch1-1</strain>
    </source>
</reference>
<gene>
    <name evidence="3" type="ORF">Q9L42_000985</name>
</gene>